<keyword evidence="3" id="KW-0808">Transferase</keyword>
<evidence type="ECO:0000256" key="6">
    <source>
        <dbReference type="ARBA" id="ARBA00023136"/>
    </source>
</evidence>
<keyword evidence="4 7" id="KW-0812">Transmembrane</keyword>
<evidence type="ECO:0008006" key="9">
    <source>
        <dbReference type="Google" id="ProtNLM"/>
    </source>
</evidence>
<gene>
    <name evidence="8" type="ORF">LCGC14_2276940</name>
</gene>
<keyword evidence="5 7" id="KW-1133">Transmembrane helix</keyword>
<proteinExistence type="inferred from homology"/>
<feature type="transmembrane region" description="Helical" evidence="7">
    <location>
        <begin position="97"/>
        <end position="114"/>
    </location>
</feature>
<accession>A0A0F9CVJ7</accession>
<organism evidence="8">
    <name type="scientific">marine sediment metagenome</name>
    <dbReference type="NCBI Taxonomy" id="412755"/>
    <lineage>
        <taxon>unclassified sequences</taxon>
        <taxon>metagenomes</taxon>
        <taxon>ecological metagenomes</taxon>
    </lineage>
</organism>
<name>A0A0F9CVJ7_9ZZZZ</name>
<feature type="transmembrane region" description="Helical" evidence="7">
    <location>
        <begin position="27"/>
        <end position="45"/>
    </location>
</feature>
<evidence type="ECO:0000256" key="2">
    <source>
        <dbReference type="ARBA" id="ARBA00005583"/>
    </source>
</evidence>
<comment type="caution">
    <text evidence="8">The sequence shown here is derived from an EMBL/GenBank/DDBJ whole genome shotgun (WGS) entry which is preliminary data.</text>
</comment>
<reference evidence="8" key="1">
    <citation type="journal article" date="2015" name="Nature">
        <title>Complex archaea that bridge the gap between prokaryotes and eukaryotes.</title>
        <authorList>
            <person name="Spang A."/>
            <person name="Saw J.H."/>
            <person name="Jorgensen S.L."/>
            <person name="Zaremba-Niedzwiedzka K."/>
            <person name="Martijn J."/>
            <person name="Lind A.E."/>
            <person name="van Eijk R."/>
            <person name="Schleper C."/>
            <person name="Guy L."/>
            <person name="Ettema T.J."/>
        </authorList>
    </citation>
    <scope>NUCLEOTIDE SEQUENCE</scope>
</reference>
<dbReference type="InterPro" id="IPR003524">
    <property type="entry name" value="PNAcMuramoyl-5peptid_Trfase"/>
</dbReference>
<dbReference type="GO" id="GO:0044038">
    <property type="term" value="P:cell wall macromolecule biosynthetic process"/>
    <property type="evidence" value="ECO:0007669"/>
    <property type="project" value="TreeGrafter"/>
</dbReference>
<evidence type="ECO:0000256" key="3">
    <source>
        <dbReference type="ARBA" id="ARBA00022679"/>
    </source>
</evidence>
<feature type="transmembrane region" description="Helical" evidence="7">
    <location>
        <begin position="134"/>
        <end position="150"/>
    </location>
</feature>
<dbReference type="PROSITE" id="PS01348">
    <property type="entry name" value="MRAY_2"/>
    <property type="match status" value="1"/>
</dbReference>
<dbReference type="PROSITE" id="PS01347">
    <property type="entry name" value="MRAY_1"/>
    <property type="match status" value="1"/>
</dbReference>
<feature type="transmembrane region" description="Helical" evidence="7">
    <location>
        <begin position="73"/>
        <end position="91"/>
    </location>
</feature>
<feature type="non-terminal residue" evidence="8">
    <location>
        <position position="211"/>
    </location>
</feature>
<feature type="transmembrane region" description="Helical" evidence="7">
    <location>
        <begin position="170"/>
        <end position="189"/>
    </location>
</feature>
<dbReference type="GO" id="GO:0071555">
    <property type="term" value="P:cell wall organization"/>
    <property type="evidence" value="ECO:0007669"/>
    <property type="project" value="TreeGrafter"/>
</dbReference>
<dbReference type="Pfam" id="PF10555">
    <property type="entry name" value="MraY_sig1"/>
    <property type="match status" value="1"/>
</dbReference>
<evidence type="ECO:0000256" key="1">
    <source>
        <dbReference type="ARBA" id="ARBA00004141"/>
    </source>
</evidence>
<dbReference type="EMBL" id="LAZR01031600">
    <property type="protein sequence ID" value="KKL53289.1"/>
    <property type="molecule type" value="Genomic_DNA"/>
</dbReference>
<protein>
    <recommendedName>
        <fullName evidence="9">Phospho-N-acetylmuramoyl-pentapeptide-transferase</fullName>
    </recommendedName>
</protein>
<dbReference type="GO" id="GO:0008963">
    <property type="term" value="F:phospho-N-acetylmuramoyl-pentapeptide-transferase activity"/>
    <property type="evidence" value="ECO:0007669"/>
    <property type="project" value="InterPro"/>
</dbReference>
<evidence type="ECO:0000256" key="5">
    <source>
        <dbReference type="ARBA" id="ARBA00022989"/>
    </source>
</evidence>
<dbReference type="Pfam" id="PF00953">
    <property type="entry name" value="Glycos_transf_4"/>
    <property type="match status" value="1"/>
</dbReference>
<dbReference type="InterPro" id="IPR018480">
    <property type="entry name" value="PNAcMuramoyl-5peptid_Trfase_CS"/>
</dbReference>
<evidence type="ECO:0000313" key="8">
    <source>
        <dbReference type="EMBL" id="KKL53289.1"/>
    </source>
</evidence>
<comment type="subcellular location">
    <subcellularLocation>
        <location evidence="1">Membrane</location>
        <topology evidence="1">Multi-pass membrane protein</topology>
    </subcellularLocation>
</comment>
<dbReference type="InterPro" id="IPR000715">
    <property type="entry name" value="Glycosyl_transferase_4"/>
</dbReference>
<dbReference type="PANTHER" id="PTHR22926">
    <property type="entry name" value="PHOSPHO-N-ACETYLMURAMOYL-PENTAPEPTIDE-TRANSFERASE"/>
    <property type="match status" value="1"/>
</dbReference>
<dbReference type="NCBIfam" id="TIGR00445">
    <property type="entry name" value="mraY"/>
    <property type="match status" value="1"/>
</dbReference>
<keyword evidence="6 7" id="KW-0472">Membrane</keyword>
<sequence length="211" mass="23689">MLYHLLYPLHTHISAFNVFRYITFRTIYASLTAFLICFLLGPWVIRKLDSMRIGQYIREDGPKNHHKKAGTPTMGGILIIFAIVVSVLLWANLTNNYIWIILFVTVGYGMIGFIDDYLMQVKKLNKGLSIRSKLLVQTIIAVITGILVYADPDFNTRVTIPFFKNLSPDLGWGYILFAWLVIVGTSNAVNLTDGLDGLAIGPVIIVAGTYM</sequence>
<evidence type="ECO:0000256" key="4">
    <source>
        <dbReference type="ARBA" id="ARBA00022692"/>
    </source>
</evidence>
<dbReference type="GO" id="GO:0005886">
    <property type="term" value="C:plasma membrane"/>
    <property type="evidence" value="ECO:0007669"/>
    <property type="project" value="TreeGrafter"/>
</dbReference>
<dbReference type="AlphaFoldDB" id="A0A0F9CVJ7"/>
<dbReference type="PANTHER" id="PTHR22926:SF5">
    <property type="entry name" value="PHOSPHO-N-ACETYLMURAMOYL-PENTAPEPTIDE-TRANSFERASE HOMOLOG"/>
    <property type="match status" value="1"/>
</dbReference>
<evidence type="ECO:0000256" key="7">
    <source>
        <dbReference type="SAM" id="Phobius"/>
    </source>
</evidence>
<comment type="similarity">
    <text evidence="2">Belongs to the glycosyltransferase 4 family. MraY subfamily.</text>
</comment>